<dbReference type="PRINTS" id="PR00038">
    <property type="entry name" value="HTHLUXR"/>
</dbReference>
<dbReference type="PROSITE" id="PS50110">
    <property type="entry name" value="RESPONSE_REGULATORY"/>
    <property type="match status" value="1"/>
</dbReference>
<dbReference type="STRING" id="2074.BG845_05092"/>
<dbReference type="SMART" id="SM00448">
    <property type="entry name" value="REC"/>
    <property type="match status" value="1"/>
</dbReference>
<dbReference type="PROSITE" id="PS00622">
    <property type="entry name" value="HTH_LUXR_1"/>
    <property type="match status" value="1"/>
</dbReference>
<dbReference type="GO" id="GO:0003677">
    <property type="term" value="F:DNA binding"/>
    <property type="evidence" value="ECO:0007669"/>
    <property type="project" value="UniProtKB-KW"/>
</dbReference>
<evidence type="ECO:0000313" key="7">
    <source>
        <dbReference type="Proteomes" id="UP000194360"/>
    </source>
</evidence>
<dbReference type="Proteomes" id="UP000194360">
    <property type="component" value="Unassembled WGS sequence"/>
</dbReference>
<name>A0A1Y2MNK3_PSEAH</name>
<protein>
    <submittedName>
        <fullName evidence="6">Response regulator protein VraR</fullName>
    </submittedName>
</protein>
<dbReference type="SUPFAM" id="SSF46894">
    <property type="entry name" value="C-terminal effector domain of the bipartite response regulators"/>
    <property type="match status" value="1"/>
</dbReference>
<dbReference type="RefSeq" id="WP_373865550.1">
    <property type="nucleotide sequence ID" value="NZ_AP018920.1"/>
</dbReference>
<organism evidence="6 7">
    <name type="scientific">Pseudonocardia autotrophica</name>
    <name type="common">Amycolata autotrophica</name>
    <name type="synonym">Nocardia autotrophica</name>
    <dbReference type="NCBI Taxonomy" id="2074"/>
    <lineage>
        <taxon>Bacteria</taxon>
        <taxon>Bacillati</taxon>
        <taxon>Actinomycetota</taxon>
        <taxon>Actinomycetes</taxon>
        <taxon>Pseudonocardiales</taxon>
        <taxon>Pseudonocardiaceae</taxon>
        <taxon>Pseudonocardia</taxon>
    </lineage>
</organism>
<keyword evidence="1 3" id="KW-0597">Phosphoprotein</keyword>
<proteinExistence type="predicted"/>
<dbReference type="PANTHER" id="PTHR43214">
    <property type="entry name" value="TWO-COMPONENT RESPONSE REGULATOR"/>
    <property type="match status" value="1"/>
</dbReference>
<keyword evidence="7" id="KW-1185">Reference proteome</keyword>
<evidence type="ECO:0000256" key="1">
    <source>
        <dbReference type="ARBA" id="ARBA00022553"/>
    </source>
</evidence>
<dbReference type="InterPro" id="IPR058245">
    <property type="entry name" value="NreC/VraR/RcsB-like_REC"/>
</dbReference>
<dbReference type="InterPro" id="IPR039420">
    <property type="entry name" value="WalR-like"/>
</dbReference>
<evidence type="ECO:0000259" key="5">
    <source>
        <dbReference type="PROSITE" id="PS50110"/>
    </source>
</evidence>
<evidence type="ECO:0000313" key="6">
    <source>
        <dbReference type="EMBL" id="OSY36820.1"/>
    </source>
</evidence>
<dbReference type="GO" id="GO:0006355">
    <property type="term" value="P:regulation of DNA-templated transcription"/>
    <property type="evidence" value="ECO:0007669"/>
    <property type="project" value="InterPro"/>
</dbReference>
<dbReference type="Pfam" id="PF00072">
    <property type="entry name" value="Response_reg"/>
    <property type="match status" value="1"/>
</dbReference>
<gene>
    <name evidence="6" type="primary">vraR_8</name>
    <name evidence="6" type="ORF">BG845_05092</name>
</gene>
<dbReference type="Gene3D" id="3.40.50.2300">
    <property type="match status" value="1"/>
</dbReference>
<dbReference type="InterPro" id="IPR016032">
    <property type="entry name" value="Sig_transdc_resp-reg_C-effctor"/>
</dbReference>
<dbReference type="GO" id="GO:0000160">
    <property type="term" value="P:phosphorelay signal transduction system"/>
    <property type="evidence" value="ECO:0007669"/>
    <property type="project" value="InterPro"/>
</dbReference>
<dbReference type="AlphaFoldDB" id="A0A1Y2MNK3"/>
<evidence type="ECO:0000259" key="4">
    <source>
        <dbReference type="PROSITE" id="PS50043"/>
    </source>
</evidence>
<accession>A0A1Y2MNK3</accession>
<reference evidence="6 7" key="1">
    <citation type="submission" date="2016-09" db="EMBL/GenBank/DDBJ databases">
        <title>Pseudonocardia autotrophica DSM535, a candidate organism with high potential of specific P450 cytochromes.</title>
        <authorList>
            <person name="Grumaz C."/>
            <person name="Vainshtein Y."/>
            <person name="Kirstahler P."/>
            <person name="Sohn K."/>
        </authorList>
    </citation>
    <scope>NUCLEOTIDE SEQUENCE [LARGE SCALE GENOMIC DNA]</scope>
    <source>
        <strain evidence="6 7">DSM 535</strain>
    </source>
</reference>
<dbReference type="InterPro" id="IPR000792">
    <property type="entry name" value="Tscrpt_reg_LuxR_C"/>
</dbReference>
<dbReference type="SUPFAM" id="SSF52172">
    <property type="entry name" value="CheY-like"/>
    <property type="match status" value="1"/>
</dbReference>
<comment type="caution">
    <text evidence="6">The sequence shown here is derived from an EMBL/GenBank/DDBJ whole genome shotgun (WGS) entry which is preliminary data.</text>
</comment>
<dbReference type="CDD" id="cd17535">
    <property type="entry name" value="REC_NarL-like"/>
    <property type="match status" value="1"/>
</dbReference>
<dbReference type="PROSITE" id="PS50043">
    <property type="entry name" value="HTH_LUXR_2"/>
    <property type="match status" value="1"/>
</dbReference>
<evidence type="ECO:0000256" key="3">
    <source>
        <dbReference type="PROSITE-ProRule" id="PRU00169"/>
    </source>
</evidence>
<feature type="modified residue" description="4-aspartylphosphate" evidence="3">
    <location>
        <position position="59"/>
    </location>
</feature>
<dbReference type="InterPro" id="IPR011006">
    <property type="entry name" value="CheY-like_superfamily"/>
</dbReference>
<dbReference type="EMBL" id="MIGB01000035">
    <property type="protein sequence ID" value="OSY36820.1"/>
    <property type="molecule type" value="Genomic_DNA"/>
</dbReference>
<keyword evidence="2" id="KW-0238">DNA-binding</keyword>
<dbReference type="InterPro" id="IPR001789">
    <property type="entry name" value="Sig_transdc_resp-reg_receiver"/>
</dbReference>
<feature type="domain" description="HTH luxR-type" evidence="4">
    <location>
        <begin position="133"/>
        <end position="198"/>
    </location>
</feature>
<dbReference type="SMART" id="SM00421">
    <property type="entry name" value="HTH_LUXR"/>
    <property type="match status" value="1"/>
</dbReference>
<evidence type="ECO:0000256" key="2">
    <source>
        <dbReference type="ARBA" id="ARBA00023125"/>
    </source>
</evidence>
<sequence length="200" mass="21059">MLSTPGIRVLIVDDHPVVRDGVITQLARHPDIRVVGHAGDGAEAVRSTARLRPDVVLLDLRLPDGLAVDVVPRLRTAAPAARVLLFTAFPEHAAVGPSLAAGACGLVVKDASGTTLRDALREVARTGSYRAPQLAAAAPVTAREYDVLRLVASGHTNAEIATALTLSPNTVKTYLQNVMQKLGARNRAQVITNARAHGLL</sequence>
<feature type="domain" description="Response regulatory" evidence="5">
    <location>
        <begin position="8"/>
        <end position="124"/>
    </location>
</feature>
<dbReference type="CDD" id="cd06170">
    <property type="entry name" value="LuxR_C_like"/>
    <property type="match status" value="1"/>
</dbReference>
<dbReference type="Pfam" id="PF00196">
    <property type="entry name" value="GerE"/>
    <property type="match status" value="1"/>
</dbReference>
<dbReference type="PANTHER" id="PTHR43214:SF43">
    <property type="entry name" value="TWO-COMPONENT RESPONSE REGULATOR"/>
    <property type="match status" value="1"/>
</dbReference>